<dbReference type="SUPFAM" id="SSF52540">
    <property type="entry name" value="P-loop containing nucleoside triphosphate hydrolases"/>
    <property type="match status" value="1"/>
</dbReference>
<evidence type="ECO:0000256" key="1">
    <source>
        <dbReference type="ARBA" id="ARBA00012552"/>
    </source>
</evidence>
<feature type="domain" description="Helicase ATP-binding" evidence="8">
    <location>
        <begin position="112"/>
        <end position="281"/>
    </location>
</feature>
<dbReference type="GO" id="GO:0003676">
    <property type="term" value="F:nucleic acid binding"/>
    <property type="evidence" value="ECO:0007669"/>
    <property type="project" value="InterPro"/>
</dbReference>
<dbReference type="CDD" id="cd18787">
    <property type="entry name" value="SF2_C_DEAD"/>
    <property type="match status" value="1"/>
</dbReference>
<dbReference type="Gene3D" id="3.40.50.300">
    <property type="entry name" value="P-loop containing nucleotide triphosphate hydrolases"/>
    <property type="match status" value="2"/>
</dbReference>
<feature type="domain" description="Helicase C-terminal" evidence="9">
    <location>
        <begin position="310"/>
        <end position="461"/>
    </location>
</feature>
<evidence type="ECO:0000259" key="9">
    <source>
        <dbReference type="PROSITE" id="PS51194"/>
    </source>
</evidence>
<dbReference type="VEuPathDB" id="FungiDB:AMAG_11739"/>
<dbReference type="Proteomes" id="UP000054350">
    <property type="component" value="Unassembled WGS sequence"/>
</dbReference>
<feature type="region of interest" description="Disordered" evidence="7">
    <location>
        <begin position="1"/>
        <end position="37"/>
    </location>
</feature>
<dbReference type="PROSITE" id="PS51195">
    <property type="entry name" value="Q_MOTIF"/>
    <property type="match status" value="1"/>
</dbReference>
<dbReference type="EMBL" id="GG745350">
    <property type="protein sequence ID" value="KNE66621.1"/>
    <property type="molecule type" value="Genomic_DNA"/>
</dbReference>
<name>A0A0L0SVW8_ALLM3</name>
<dbReference type="OrthoDB" id="10265785at2759"/>
<evidence type="ECO:0000256" key="5">
    <source>
        <dbReference type="ARBA" id="ARBA00022840"/>
    </source>
</evidence>
<keyword evidence="4" id="KW-0347">Helicase</keyword>
<dbReference type="InterPro" id="IPR014001">
    <property type="entry name" value="Helicase_ATP-bd"/>
</dbReference>
<evidence type="ECO:0000259" key="8">
    <source>
        <dbReference type="PROSITE" id="PS51192"/>
    </source>
</evidence>
<feature type="compositionally biased region" description="Low complexity" evidence="7">
    <location>
        <begin position="13"/>
        <end position="31"/>
    </location>
</feature>
<dbReference type="InterPro" id="IPR027417">
    <property type="entry name" value="P-loop_NTPase"/>
</dbReference>
<evidence type="ECO:0000256" key="7">
    <source>
        <dbReference type="SAM" id="MobiDB-lite"/>
    </source>
</evidence>
<dbReference type="PANTHER" id="PTHR47958">
    <property type="entry name" value="ATP-DEPENDENT RNA HELICASE DBP3"/>
    <property type="match status" value="1"/>
</dbReference>
<dbReference type="InterPro" id="IPR001650">
    <property type="entry name" value="Helicase_C-like"/>
</dbReference>
<proteinExistence type="predicted"/>
<dbReference type="OMA" id="DFKNLCM"/>
<organism evidence="11 12">
    <name type="scientific">Allomyces macrogynus (strain ATCC 38327)</name>
    <name type="common">Allomyces javanicus var. macrogynus</name>
    <dbReference type="NCBI Taxonomy" id="578462"/>
    <lineage>
        <taxon>Eukaryota</taxon>
        <taxon>Fungi</taxon>
        <taxon>Fungi incertae sedis</taxon>
        <taxon>Blastocladiomycota</taxon>
        <taxon>Blastocladiomycetes</taxon>
        <taxon>Blastocladiales</taxon>
        <taxon>Blastocladiaceae</taxon>
        <taxon>Allomyces</taxon>
    </lineage>
</organism>
<dbReference type="STRING" id="578462.A0A0L0SVW8"/>
<evidence type="ECO:0000256" key="4">
    <source>
        <dbReference type="ARBA" id="ARBA00022806"/>
    </source>
</evidence>
<sequence>MSRPSNPEKSPITAKATLSAPAPAPAPATSNADDDAALEADLNDLTLEQPKATGLYEEFESHEIEVTLANDSHAAAAATTFEALGLAPELLKGLYAMNFTKPSKVQERALPLLLHDPPTNLIAQSQSGTGKTAAFALTMLSRIDYTATNAPPQAVCMTNTRELALQIVKVVREMGQFTPVKVCMAVKDEVPRGAKVTDHIVIGTPGTILDLNRKRQLDFKNVKVLVLDEADAMLDAQNLGEQSRRVRQVMPKTAQVLLFSATFPDHVKSFATAFAPSANMIVLKREEVKVEAIKQFYLRVKGDKAAKFEKLSDLYGLLTVGQSIIFTQTKATAMDVAKRMQAEGHQVSVITGDLMPADRDQVMADFRSGKSKVLIATNVLARGIDVPQINLVVNYDLPVDEAGRPDLEVYVHRIGRTGRFGRSGVSINFIDGERAMSIQNKIVAHYAMQVTEMPDDFEAMEKMLREFKFN</sequence>
<evidence type="ECO:0000256" key="3">
    <source>
        <dbReference type="ARBA" id="ARBA00022801"/>
    </source>
</evidence>
<dbReference type="GO" id="GO:0005524">
    <property type="term" value="F:ATP binding"/>
    <property type="evidence" value="ECO:0007669"/>
    <property type="project" value="UniProtKB-KW"/>
</dbReference>
<dbReference type="AlphaFoldDB" id="A0A0L0SVW8"/>
<dbReference type="Pfam" id="PF00270">
    <property type="entry name" value="DEAD"/>
    <property type="match status" value="1"/>
</dbReference>
<protein>
    <recommendedName>
        <fullName evidence="1">RNA helicase</fullName>
        <ecNumber evidence="1">3.6.4.13</ecNumber>
    </recommendedName>
</protein>
<dbReference type="EC" id="3.6.4.13" evidence="1"/>
<dbReference type="Pfam" id="PF00271">
    <property type="entry name" value="Helicase_C"/>
    <property type="match status" value="1"/>
</dbReference>
<dbReference type="SMART" id="SM00487">
    <property type="entry name" value="DEXDc"/>
    <property type="match status" value="1"/>
</dbReference>
<reference evidence="11 12" key="1">
    <citation type="submission" date="2009-11" db="EMBL/GenBank/DDBJ databases">
        <title>Annotation of Allomyces macrogynus ATCC 38327.</title>
        <authorList>
            <consortium name="The Broad Institute Genome Sequencing Platform"/>
            <person name="Russ C."/>
            <person name="Cuomo C."/>
            <person name="Burger G."/>
            <person name="Gray M.W."/>
            <person name="Holland P.W.H."/>
            <person name="King N."/>
            <person name="Lang F.B.F."/>
            <person name="Roger A.J."/>
            <person name="Ruiz-Trillo I."/>
            <person name="Young S.K."/>
            <person name="Zeng Q."/>
            <person name="Gargeya S."/>
            <person name="Fitzgerald M."/>
            <person name="Haas B."/>
            <person name="Abouelleil A."/>
            <person name="Alvarado L."/>
            <person name="Arachchi H.M."/>
            <person name="Berlin A."/>
            <person name="Chapman S.B."/>
            <person name="Gearin G."/>
            <person name="Goldberg J."/>
            <person name="Griggs A."/>
            <person name="Gujja S."/>
            <person name="Hansen M."/>
            <person name="Heiman D."/>
            <person name="Howarth C."/>
            <person name="Larimer J."/>
            <person name="Lui A."/>
            <person name="MacDonald P.J.P."/>
            <person name="McCowen C."/>
            <person name="Montmayeur A."/>
            <person name="Murphy C."/>
            <person name="Neiman D."/>
            <person name="Pearson M."/>
            <person name="Priest M."/>
            <person name="Roberts A."/>
            <person name="Saif S."/>
            <person name="Shea T."/>
            <person name="Sisk P."/>
            <person name="Stolte C."/>
            <person name="Sykes S."/>
            <person name="Wortman J."/>
            <person name="Nusbaum C."/>
            <person name="Birren B."/>
        </authorList>
    </citation>
    <scope>NUCLEOTIDE SEQUENCE [LARGE SCALE GENOMIC DNA]</scope>
    <source>
        <strain evidence="11 12">ATCC 38327</strain>
    </source>
</reference>
<reference evidence="12" key="2">
    <citation type="submission" date="2009-11" db="EMBL/GenBank/DDBJ databases">
        <title>The Genome Sequence of Allomyces macrogynus strain ATCC 38327.</title>
        <authorList>
            <consortium name="The Broad Institute Genome Sequencing Platform"/>
            <person name="Russ C."/>
            <person name="Cuomo C."/>
            <person name="Shea T."/>
            <person name="Young S.K."/>
            <person name="Zeng Q."/>
            <person name="Koehrsen M."/>
            <person name="Haas B."/>
            <person name="Borodovsky M."/>
            <person name="Guigo R."/>
            <person name="Alvarado L."/>
            <person name="Berlin A."/>
            <person name="Borenstein D."/>
            <person name="Chen Z."/>
            <person name="Engels R."/>
            <person name="Freedman E."/>
            <person name="Gellesch M."/>
            <person name="Goldberg J."/>
            <person name="Griggs A."/>
            <person name="Gujja S."/>
            <person name="Heiman D."/>
            <person name="Hepburn T."/>
            <person name="Howarth C."/>
            <person name="Jen D."/>
            <person name="Larson L."/>
            <person name="Lewis B."/>
            <person name="Mehta T."/>
            <person name="Park D."/>
            <person name="Pearson M."/>
            <person name="Roberts A."/>
            <person name="Saif S."/>
            <person name="Shenoy N."/>
            <person name="Sisk P."/>
            <person name="Stolte C."/>
            <person name="Sykes S."/>
            <person name="Walk T."/>
            <person name="White J."/>
            <person name="Yandava C."/>
            <person name="Burger G."/>
            <person name="Gray M.W."/>
            <person name="Holland P.W.H."/>
            <person name="King N."/>
            <person name="Lang F.B.F."/>
            <person name="Roger A.J."/>
            <person name="Ruiz-Trillo I."/>
            <person name="Lander E."/>
            <person name="Nusbaum C."/>
        </authorList>
    </citation>
    <scope>NUCLEOTIDE SEQUENCE [LARGE SCALE GENOMIC DNA]</scope>
    <source>
        <strain evidence="12">ATCC 38327</strain>
    </source>
</reference>
<evidence type="ECO:0000313" key="12">
    <source>
        <dbReference type="Proteomes" id="UP000054350"/>
    </source>
</evidence>
<evidence type="ECO:0000259" key="10">
    <source>
        <dbReference type="PROSITE" id="PS51195"/>
    </source>
</evidence>
<dbReference type="PROSITE" id="PS51192">
    <property type="entry name" value="HELICASE_ATP_BIND_1"/>
    <property type="match status" value="1"/>
</dbReference>
<feature type="short sequence motif" description="Q motif" evidence="6">
    <location>
        <begin position="79"/>
        <end position="107"/>
    </location>
</feature>
<gene>
    <name evidence="11" type="ORF">AMAG_11739</name>
</gene>
<feature type="domain" description="DEAD-box RNA helicase Q" evidence="10">
    <location>
        <begin position="79"/>
        <end position="107"/>
    </location>
</feature>
<keyword evidence="3" id="KW-0378">Hydrolase</keyword>
<dbReference type="eggNOG" id="KOG0332">
    <property type="taxonomic scope" value="Eukaryota"/>
</dbReference>
<dbReference type="CDD" id="cd17963">
    <property type="entry name" value="DEADc_DDX19_DDX25"/>
    <property type="match status" value="1"/>
</dbReference>
<dbReference type="SMART" id="SM00490">
    <property type="entry name" value="HELICc"/>
    <property type="match status" value="1"/>
</dbReference>
<dbReference type="PROSITE" id="PS51194">
    <property type="entry name" value="HELICASE_CTER"/>
    <property type="match status" value="1"/>
</dbReference>
<evidence type="ECO:0000256" key="2">
    <source>
        <dbReference type="ARBA" id="ARBA00022741"/>
    </source>
</evidence>
<dbReference type="GO" id="GO:0003724">
    <property type="term" value="F:RNA helicase activity"/>
    <property type="evidence" value="ECO:0007669"/>
    <property type="project" value="UniProtKB-EC"/>
</dbReference>
<accession>A0A0L0SVW8</accession>
<dbReference type="GO" id="GO:0016787">
    <property type="term" value="F:hydrolase activity"/>
    <property type="evidence" value="ECO:0007669"/>
    <property type="project" value="UniProtKB-KW"/>
</dbReference>
<dbReference type="InterPro" id="IPR011545">
    <property type="entry name" value="DEAD/DEAH_box_helicase_dom"/>
</dbReference>
<evidence type="ECO:0000256" key="6">
    <source>
        <dbReference type="PROSITE-ProRule" id="PRU00552"/>
    </source>
</evidence>
<dbReference type="InterPro" id="IPR014014">
    <property type="entry name" value="RNA_helicase_DEAD_Q_motif"/>
</dbReference>
<keyword evidence="5" id="KW-0067">ATP-binding</keyword>
<keyword evidence="2" id="KW-0547">Nucleotide-binding</keyword>
<keyword evidence="12" id="KW-1185">Reference proteome</keyword>
<evidence type="ECO:0000313" key="11">
    <source>
        <dbReference type="EMBL" id="KNE66621.1"/>
    </source>
</evidence>